<proteinExistence type="evidence at transcript level"/>
<evidence type="ECO:0000256" key="1">
    <source>
        <dbReference type="SAM" id="SignalP"/>
    </source>
</evidence>
<dbReference type="EMBL" id="DQ065888">
    <property type="protein sequence ID" value="AAY66525.1"/>
    <property type="molecule type" value="mRNA"/>
</dbReference>
<accession>Q4PN85</accession>
<feature type="signal peptide" evidence="1">
    <location>
        <begin position="1"/>
        <end position="18"/>
    </location>
</feature>
<name>Q4PN85_IXOSC</name>
<feature type="chain" id="PRO_5004241864" evidence="1">
    <location>
        <begin position="19"/>
        <end position="178"/>
    </location>
</feature>
<dbReference type="AlphaFoldDB" id="Q4PN85"/>
<dbReference type="VEuPathDB" id="VectorBase:ISCP_035742"/>
<sequence>MTSAFFFFFVGLFGHVMCRENDPNVCRPDNGYPAEGYARSCKYLCSNGLGYETRNYDDATFCFVFYGEGNTTLHHLGKCVNGECEPENRAADGTLPHQWDDIYHQCKDLESYQEPVVNCTYICVKEQASYELQEYYYGIYRIPSKCWLGSEVGVCVSGICHSGKDFPQIDQGPQHPPQ</sequence>
<reference evidence="2" key="2">
    <citation type="journal article" date="2006" name="Insect Biochem. Mol. Biol.">
        <title>An annotated catalog of salivary gland transcripts from Ixodes scapularis ticks.</title>
        <authorList>
            <person name="Ribeiro J.M."/>
            <person name="Alarcon-Chaidez F."/>
            <person name="Francischetti I.M."/>
            <person name="Mans B.J."/>
            <person name="Mather T.N."/>
            <person name="Valenzuela J.G."/>
            <person name="Wikel S.K."/>
        </authorList>
    </citation>
    <scope>NUCLEOTIDE SEQUENCE</scope>
    <source>
        <strain evidence="2">IS-18-24-clu37putative</strain>
        <tissue evidence="2">Salivary glands</tissue>
    </source>
</reference>
<evidence type="ECO:0000313" key="2">
    <source>
        <dbReference type="EMBL" id="AAY66525.1"/>
    </source>
</evidence>
<reference evidence="2" key="1">
    <citation type="submission" date="2005-05" db="EMBL/GenBank/DDBJ databases">
        <authorList>
            <person name="Tseng H.-P."/>
            <person name="Hseu T.-H."/>
            <person name="Buhler D.R."/>
            <person name="Wang W.-D."/>
            <person name="Tsai H.-L."/>
            <person name="Hu C.-H."/>
        </authorList>
    </citation>
    <scope>NUCLEOTIDE SEQUENCE</scope>
    <source>
        <strain evidence="2">IS-18-24-clu37putative</strain>
        <tissue evidence="2">Salivary glands</tissue>
    </source>
</reference>
<dbReference type="VEuPathDB" id="VectorBase:ISCW013962"/>
<keyword evidence="1" id="KW-0732">Signal</keyword>
<protein>
    <submittedName>
        <fullName evidence="2">Secreted protein</fullName>
    </submittedName>
</protein>
<dbReference type="VEuPathDB" id="VectorBase:ISCI015042"/>
<organism evidence="2">
    <name type="scientific">Ixodes scapularis</name>
    <name type="common">Black-legged tick</name>
    <name type="synonym">Deer tick</name>
    <dbReference type="NCBI Taxonomy" id="6945"/>
    <lineage>
        <taxon>Eukaryota</taxon>
        <taxon>Metazoa</taxon>
        <taxon>Ecdysozoa</taxon>
        <taxon>Arthropoda</taxon>
        <taxon>Chelicerata</taxon>
        <taxon>Arachnida</taxon>
        <taxon>Acari</taxon>
        <taxon>Parasitiformes</taxon>
        <taxon>Ixodida</taxon>
        <taxon>Ixodoidea</taxon>
        <taxon>Ixodidae</taxon>
        <taxon>Ixodinae</taxon>
        <taxon>Ixodes</taxon>
    </lineage>
</organism>